<comment type="caution">
    <text evidence="1">The sequence shown here is derived from an EMBL/GenBank/DDBJ whole genome shotgun (WGS) entry which is preliminary data.</text>
</comment>
<organism evidence="1 2">
    <name type="scientific">Paragonimus westermani</name>
    <dbReference type="NCBI Taxonomy" id="34504"/>
    <lineage>
        <taxon>Eukaryota</taxon>
        <taxon>Metazoa</taxon>
        <taxon>Spiralia</taxon>
        <taxon>Lophotrochozoa</taxon>
        <taxon>Platyhelminthes</taxon>
        <taxon>Trematoda</taxon>
        <taxon>Digenea</taxon>
        <taxon>Plagiorchiida</taxon>
        <taxon>Troglotremata</taxon>
        <taxon>Troglotrematidae</taxon>
        <taxon>Paragonimus</taxon>
    </lineage>
</organism>
<proteinExistence type="predicted"/>
<evidence type="ECO:0000313" key="2">
    <source>
        <dbReference type="Proteomes" id="UP000324629"/>
    </source>
</evidence>
<dbReference type="AlphaFoldDB" id="A0A5J4N5A6"/>
<gene>
    <name evidence="1" type="ORF">DEA37_0013631</name>
</gene>
<sequence>KNCITLLRNQKVTITCILLLTSIYICSGLQCGSVLQAVMRDNHVEHLKTVYDLHCTDEGCALYVYLEKSYREASNLCKKLTGNLRLLSTNEVKFIDQV</sequence>
<dbReference type="Proteomes" id="UP000324629">
    <property type="component" value="Unassembled WGS sequence"/>
</dbReference>
<reference evidence="1 2" key="1">
    <citation type="journal article" date="2019" name="Gigascience">
        <title>Whole-genome sequence of the oriental lung fluke Paragonimus westermani.</title>
        <authorList>
            <person name="Oey H."/>
            <person name="Zakrzewski M."/>
            <person name="Narain K."/>
            <person name="Devi K.R."/>
            <person name="Agatsuma T."/>
            <person name="Nawaratna S."/>
            <person name="Gobert G.N."/>
            <person name="Jones M.K."/>
            <person name="Ragan M.A."/>
            <person name="McManus D.P."/>
            <person name="Krause L."/>
        </authorList>
    </citation>
    <scope>NUCLEOTIDE SEQUENCE [LARGE SCALE GENOMIC DNA]</scope>
    <source>
        <strain evidence="1 2">IND2009</strain>
    </source>
</reference>
<feature type="non-terminal residue" evidence="1">
    <location>
        <position position="1"/>
    </location>
</feature>
<dbReference type="EMBL" id="QNGE01009739">
    <property type="protein sequence ID" value="KAA3670530.1"/>
    <property type="molecule type" value="Genomic_DNA"/>
</dbReference>
<protein>
    <recommendedName>
        <fullName evidence="3">C-type lectin domain-containing protein</fullName>
    </recommendedName>
</protein>
<keyword evidence="2" id="KW-1185">Reference proteome</keyword>
<evidence type="ECO:0008006" key="3">
    <source>
        <dbReference type="Google" id="ProtNLM"/>
    </source>
</evidence>
<accession>A0A5J4N5A6</accession>
<evidence type="ECO:0000313" key="1">
    <source>
        <dbReference type="EMBL" id="KAA3670530.1"/>
    </source>
</evidence>
<name>A0A5J4N5A6_9TREM</name>